<protein>
    <submittedName>
        <fullName evidence="2">Cupin domain-containing protein</fullName>
    </submittedName>
</protein>
<proteinExistence type="predicted"/>
<dbReference type="EMBL" id="JBHUGD010000003">
    <property type="protein sequence ID" value="MFD1946080.1"/>
    <property type="molecule type" value="Genomic_DNA"/>
</dbReference>
<dbReference type="PANTHER" id="PTHR36440:SF1">
    <property type="entry name" value="PUTATIVE (AFU_ORTHOLOGUE AFUA_8G07350)-RELATED"/>
    <property type="match status" value="1"/>
</dbReference>
<accession>A0ABW4THH2</accession>
<dbReference type="RefSeq" id="WP_343915989.1">
    <property type="nucleotide sequence ID" value="NZ_BAAAJT010000002.1"/>
</dbReference>
<feature type="domain" description="Cupin type-2" evidence="1">
    <location>
        <begin position="49"/>
        <end position="112"/>
    </location>
</feature>
<dbReference type="InterPro" id="IPR011051">
    <property type="entry name" value="RmlC_Cupin_sf"/>
</dbReference>
<organism evidence="2 3">
    <name type="scientific">Nocardioides aestuarii</name>
    <dbReference type="NCBI Taxonomy" id="252231"/>
    <lineage>
        <taxon>Bacteria</taxon>
        <taxon>Bacillati</taxon>
        <taxon>Actinomycetota</taxon>
        <taxon>Actinomycetes</taxon>
        <taxon>Propionibacteriales</taxon>
        <taxon>Nocardioidaceae</taxon>
        <taxon>Nocardioides</taxon>
    </lineage>
</organism>
<evidence type="ECO:0000313" key="2">
    <source>
        <dbReference type="EMBL" id="MFD1946080.1"/>
    </source>
</evidence>
<evidence type="ECO:0000259" key="1">
    <source>
        <dbReference type="Pfam" id="PF07883"/>
    </source>
</evidence>
<dbReference type="SUPFAM" id="SSF51182">
    <property type="entry name" value="RmlC-like cupins"/>
    <property type="match status" value="1"/>
</dbReference>
<dbReference type="InterPro" id="IPR053146">
    <property type="entry name" value="QDO-like"/>
</dbReference>
<dbReference type="Proteomes" id="UP001597351">
    <property type="component" value="Unassembled WGS sequence"/>
</dbReference>
<sequence length="159" mass="16449">MTLHDGGQALAPGDALEHLDMGGGSVLLLRVTSEQSAGLVTVFEGVVEQGGPPLHVHEAEDEVVVVLAGELTYRVGDEDGVLSPGGLLWFPRRVPHAVANLGAAPCRFLTVVTPGGIEDFFRVQRDHLASLPPGQAPDPAAFATLPGAETRPVVGPPLG</sequence>
<name>A0ABW4THH2_9ACTN</name>
<dbReference type="InterPro" id="IPR014710">
    <property type="entry name" value="RmlC-like_jellyroll"/>
</dbReference>
<evidence type="ECO:0000313" key="3">
    <source>
        <dbReference type="Proteomes" id="UP001597351"/>
    </source>
</evidence>
<keyword evidence="3" id="KW-1185">Reference proteome</keyword>
<dbReference type="InterPro" id="IPR013096">
    <property type="entry name" value="Cupin_2"/>
</dbReference>
<comment type="caution">
    <text evidence="2">The sequence shown here is derived from an EMBL/GenBank/DDBJ whole genome shotgun (WGS) entry which is preliminary data.</text>
</comment>
<gene>
    <name evidence="2" type="ORF">ACFSDE_04710</name>
</gene>
<dbReference type="Gene3D" id="2.60.120.10">
    <property type="entry name" value="Jelly Rolls"/>
    <property type="match status" value="1"/>
</dbReference>
<dbReference type="PANTHER" id="PTHR36440">
    <property type="entry name" value="PUTATIVE (AFU_ORTHOLOGUE AFUA_8G07350)-RELATED"/>
    <property type="match status" value="1"/>
</dbReference>
<dbReference type="Pfam" id="PF07883">
    <property type="entry name" value="Cupin_2"/>
    <property type="match status" value="1"/>
</dbReference>
<reference evidence="3" key="1">
    <citation type="journal article" date="2019" name="Int. J. Syst. Evol. Microbiol.">
        <title>The Global Catalogue of Microorganisms (GCM) 10K type strain sequencing project: providing services to taxonomists for standard genome sequencing and annotation.</title>
        <authorList>
            <consortium name="The Broad Institute Genomics Platform"/>
            <consortium name="The Broad Institute Genome Sequencing Center for Infectious Disease"/>
            <person name="Wu L."/>
            <person name="Ma J."/>
        </authorList>
    </citation>
    <scope>NUCLEOTIDE SEQUENCE [LARGE SCALE GENOMIC DNA]</scope>
    <source>
        <strain evidence="3">CGMCC 1.12477</strain>
    </source>
</reference>